<dbReference type="RefSeq" id="WP_146462633.1">
    <property type="nucleotide sequence ID" value="NZ_SJPW01000022.1"/>
</dbReference>
<keyword evidence="2" id="KW-1185">Reference proteome</keyword>
<name>A0A5C6E8L0_9BACT</name>
<organism evidence="1 2">
    <name type="scientific">Rubripirellula tenax</name>
    <dbReference type="NCBI Taxonomy" id="2528015"/>
    <lineage>
        <taxon>Bacteria</taxon>
        <taxon>Pseudomonadati</taxon>
        <taxon>Planctomycetota</taxon>
        <taxon>Planctomycetia</taxon>
        <taxon>Pirellulales</taxon>
        <taxon>Pirellulaceae</taxon>
        <taxon>Rubripirellula</taxon>
    </lineage>
</organism>
<proteinExistence type="predicted"/>
<dbReference type="OrthoDB" id="282053at2"/>
<dbReference type="Proteomes" id="UP000318288">
    <property type="component" value="Unassembled WGS sequence"/>
</dbReference>
<dbReference type="AlphaFoldDB" id="A0A5C6E8L0"/>
<comment type="caution">
    <text evidence="1">The sequence shown here is derived from an EMBL/GenBank/DDBJ whole genome shotgun (WGS) entry which is preliminary data.</text>
</comment>
<sequence>MPTQIQPFLDQRPLSTQCHTVDRDADIAIHLAVWRRSEFPDLNAFVAFVFRYSSVLQPYIAEPDRRDLASWFHPDLNADESAAAYMTKASPLAINARDWFAQHAPTVDGGFLNSSSIDTIIVDSDSMYTQTTEWYIHSFVADLLDAPEPFPQLDGHVNEEPWSEDRNFYEFLGPESDSASCKRDDCDRGRVKHSVFCRPHHFENVKGRPSPYTH</sequence>
<dbReference type="EMBL" id="SJPW01000022">
    <property type="protein sequence ID" value="TWU43559.1"/>
    <property type="molecule type" value="Genomic_DNA"/>
</dbReference>
<evidence type="ECO:0000313" key="2">
    <source>
        <dbReference type="Proteomes" id="UP000318288"/>
    </source>
</evidence>
<gene>
    <name evidence="1" type="ORF">Poly51_63370</name>
</gene>
<protein>
    <submittedName>
        <fullName evidence="1">Uncharacterized protein</fullName>
    </submittedName>
</protein>
<accession>A0A5C6E8L0</accession>
<evidence type="ECO:0000313" key="1">
    <source>
        <dbReference type="EMBL" id="TWU43559.1"/>
    </source>
</evidence>
<reference evidence="1 2" key="1">
    <citation type="submission" date="2019-02" db="EMBL/GenBank/DDBJ databases">
        <title>Deep-cultivation of Planctomycetes and their phenomic and genomic characterization uncovers novel biology.</title>
        <authorList>
            <person name="Wiegand S."/>
            <person name="Jogler M."/>
            <person name="Boedeker C."/>
            <person name="Pinto D."/>
            <person name="Vollmers J."/>
            <person name="Rivas-Marin E."/>
            <person name="Kohn T."/>
            <person name="Peeters S.H."/>
            <person name="Heuer A."/>
            <person name="Rast P."/>
            <person name="Oberbeckmann S."/>
            <person name="Bunk B."/>
            <person name="Jeske O."/>
            <person name="Meyerdierks A."/>
            <person name="Storesund J.E."/>
            <person name="Kallscheuer N."/>
            <person name="Luecker S."/>
            <person name="Lage O.M."/>
            <person name="Pohl T."/>
            <person name="Merkel B.J."/>
            <person name="Hornburger P."/>
            <person name="Mueller R.-W."/>
            <person name="Bruemmer F."/>
            <person name="Labrenz M."/>
            <person name="Spormann A.M."/>
            <person name="Op Den Camp H."/>
            <person name="Overmann J."/>
            <person name="Amann R."/>
            <person name="Jetten M.S.M."/>
            <person name="Mascher T."/>
            <person name="Medema M.H."/>
            <person name="Devos D.P."/>
            <person name="Kaster A.-K."/>
            <person name="Ovreas L."/>
            <person name="Rohde M."/>
            <person name="Galperin M.Y."/>
            <person name="Jogler C."/>
        </authorList>
    </citation>
    <scope>NUCLEOTIDE SEQUENCE [LARGE SCALE GENOMIC DNA]</scope>
    <source>
        <strain evidence="1 2">Poly51</strain>
    </source>
</reference>